<protein>
    <submittedName>
        <fullName evidence="1">Uncharacterized protein</fullName>
    </submittedName>
</protein>
<evidence type="ECO:0000313" key="1">
    <source>
        <dbReference type="EMBL" id="KAI0062092.1"/>
    </source>
</evidence>
<dbReference type="Proteomes" id="UP000814140">
    <property type="component" value="Unassembled WGS sequence"/>
</dbReference>
<proteinExistence type="predicted"/>
<name>A0ACB8T0W1_9AGAM</name>
<accession>A0ACB8T0W1</accession>
<sequence length="144" mass="16027">MVSAEFLSDISNRIKEARVGRRSCENMPFGGVNVIFTGDFGQLAPVHSMTLFSHKLVGNVDVNQGQSVQKQSALHGALLWRQVNRVVQLQKNMRQSDDPTFAGLVGRVREEVDKFKDAPIIVADRQTRDAFNLRCASTEARKLG</sequence>
<organism evidence="1 2">
    <name type="scientific">Artomyces pyxidatus</name>
    <dbReference type="NCBI Taxonomy" id="48021"/>
    <lineage>
        <taxon>Eukaryota</taxon>
        <taxon>Fungi</taxon>
        <taxon>Dikarya</taxon>
        <taxon>Basidiomycota</taxon>
        <taxon>Agaricomycotina</taxon>
        <taxon>Agaricomycetes</taxon>
        <taxon>Russulales</taxon>
        <taxon>Auriscalpiaceae</taxon>
        <taxon>Artomyces</taxon>
    </lineage>
</organism>
<comment type="caution">
    <text evidence="1">The sequence shown here is derived from an EMBL/GenBank/DDBJ whole genome shotgun (WGS) entry which is preliminary data.</text>
</comment>
<feature type="non-terminal residue" evidence="1">
    <location>
        <position position="144"/>
    </location>
</feature>
<gene>
    <name evidence="1" type="ORF">BV25DRAFT_1782314</name>
</gene>
<keyword evidence="2" id="KW-1185">Reference proteome</keyword>
<reference evidence="1" key="2">
    <citation type="journal article" date="2022" name="New Phytol.">
        <title>Evolutionary transition to the ectomycorrhizal habit in the genomes of a hyperdiverse lineage of mushroom-forming fungi.</title>
        <authorList>
            <person name="Looney B."/>
            <person name="Miyauchi S."/>
            <person name="Morin E."/>
            <person name="Drula E."/>
            <person name="Courty P.E."/>
            <person name="Kohler A."/>
            <person name="Kuo A."/>
            <person name="LaButti K."/>
            <person name="Pangilinan J."/>
            <person name="Lipzen A."/>
            <person name="Riley R."/>
            <person name="Andreopoulos W."/>
            <person name="He G."/>
            <person name="Johnson J."/>
            <person name="Nolan M."/>
            <person name="Tritt A."/>
            <person name="Barry K.W."/>
            <person name="Grigoriev I.V."/>
            <person name="Nagy L.G."/>
            <person name="Hibbett D."/>
            <person name="Henrissat B."/>
            <person name="Matheny P.B."/>
            <person name="Labbe J."/>
            <person name="Martin F.M."/>
        </authorList>
    </citation>
    <scope>NUCLEOTIDE SEQUENCE</scope>
    <source>
        <strain evidence="1">HHB10654</strain>
    </source>
</reference>
<dbReference type="EMBL" id="MU277209">
    <property type="protein sequence ID" value="KAI0062092.1"/>
    <property type="molecule type" value="Genomic_DNA"/>
</dbReference>
<reference evidence="1" key="1">
    <citation type="submission" date="2021-03" db="EMBL/GenBank/DDBJ databases">
        <authorList>
            <consortium name="DOE Joint Genome Institute"/>
            <person name="Ahrendt S."/>
            <person name="Looney B.P."/>
            <person name="Miyauchi S."/>
            <person name="Morin E."/>
            <person name="Drula E."/>
            <person name="Courty P.E."/>
            <person name="Chicoki N."/>
            <person name="Fauchery L."/>
            <person name="Kohler A."/>
            <person name="Kuo A."/>
            <person name="Labutti K."/>
            <person name="Pangilinan J."/>
            <person name="Lipzen A."/>
            <person name="Riley R."/>
            <person name="Andreopoulos W."/>
            <person name="He G."/>
            <person name="Johnson J."/>
            <person name="Barry K.W."/>
            <person name="Grigoriev I.V."/>
            <person name="Nagy L."/>
            <person name="Hibbett D."/>
            <person name="Henrissat B."/>
            <person name="Matheny P.B."/>
            <person name="Labbe J."/>
            <person name="Martin F."/>
        </authorList>
    </citation>
    <scope>NUCLEOTIDE SEQUENCE</scope>
    <source>
        <strain evidence="1">HHB10654</strain>
    </source>
</reference>
<evidence type="ECO:0000313" key="2">
    <source>
        <dbReference type="Proteomes" id="UP000814140"/>
    </source>
</evidence>